<evidence type="ECO:0000256" key="2">
    <source>
        <dbReference type="SAM" id="Phobius"/>
    </source>
</evidence>
<dbReference type="EMBL" id="JAPCWZ010000010">
    <property type="protein sequence ID" value="KAK8848645.1"/>
    <property type="molecule type" value="Genomic_DNA"/>
</dbReference>
<feature type="compositionally biased region" description="Basic and acidic residues" evidence="1">
    <location>
        <begin position="80"/>
        <end position="98"/>
    </location>
</feature>
<proteinExistence type="predicted"/>
<evidence type="ECO:0000313" key="4">
    <source>
        <dbReference type="Proteomes" id="UP001390339"/>
    </source>
</evidence>
<keyword evidence="2" id="KW-0812">Transmembrane</keyword>
<feature type="transmembrane region" description="Helical" evidence="2">
    <location>
        <begin position="35"/>
        <end position="54"/>
    </location>
</feature>
<gene>
    <name evidence="3" type="ORF">PGQ11_015125</name>
</gene>
<protein>
    <submittedName>
        <fullName evidence="3">Uncharacterized protein</fullName>
    </submittedName>
</protein>
<dbReference type="Proteomes" id="UP001390339">
    <property type="component" value="Unassembled WGS sequence"/>
</dbReference>
<name>A0ABR2HKG2_9PEZI</name>
<feature type="region of interest" description="Disordered" evidence="1">
    <location>
        <begin position="66"/>
        <end position="98"/>
    </location>
</feature>
<evidence type="ECO:0000313" key="3">
    <source>
        <dbReference type="EMBL" id="KAK8848645.1"/>
    </source>
</evidence>
<keyword evidence="2" id="KW-0472">Membrane</keyword>
<reference evidence="3 4" key="1">
    <citation type="journal article" date="2024" name="IMA Fungus">
        <title>Apiospora arundinis, a panoply of carbohydrate-active enzymes and secondary metabolites.</title>
        <authorList>
            <person name="Sorensen T."/>
            <person name="Petersen C."/>
            <person name="Muurmann A.T."/>
            <person name="Christiansen J.V."/>
            <person name="Brundto M.L."/>
            <person name="Overgaard C.K."/>
            <person name="Boysen A.T."/>
            <person name="Wollenberg R.D."/>
            <person name="Larsen T.O."/>
            <person name="Sorensen J.L."/>
            <person name="Nielsen K.L."/>
            <person name="Sondergaard T.E."/>
        </authorList>
    </citation>
    <scope>NUCLEOTIDE SEQUENCE [LARGE SCALE GENOMIC DNA]</scope>
    <source>
        <strain evidence="3 4">AAU 773</strain>
    </source>
</reference>
<keyword evidence="4" id="KW-1185">Reference proteome</keyword>
<accession>A0ABR2HKG2</accession>
<evidence type="ECO:0000256" key="1">
    <source>
        <dbReference type="SAM" id="MobiDB-lite"/>
    </source>
</evidence>
<organism evidence="3 4">
    <name type="scientific">Apiospora arundinis</name>
    <dbReference type="NCBI Taxonomy" id="335852"/>
    <lineage>
        <taxon>Eukaryota</taxon>
        <taxon>Fungi</taxon>
        <taxon>Dikarya</taxon>
        <taxon>Ascomycota</taxon>
        <taxon>Pezizomycotina</taxon>
        <taxon>Sordariomycetes</taxon>
        <taxon>Xylariomycetidae</taxon>
        <taxon>Amphisphaeriales</taxon>
        <taxon>Apiosporaceae</taxon>
        <taxon>Apiospora</taxon>
    </lineage>
</organism>
<keyword evidence="2" id="KW-1133">Transmembrane helix</keyword>
<sequence length="154" mass="17456">MKYYQSHFRVTSPILIALRYTQNQTHFVQVTVLNWRMILVLTIVIFGSILLAAADDTNLLEARDDGVRYPVAPSQTPPDGTRDTDHTPLEDKDRRAERDNLKCGVASKKTARCDKSQCKADENCMWGKGGCQMRKDINGFKKPYACSLCRCIIL</sequence>
<comment type="caution">
    <text evidence="3">The sequence shown here is derived from an EMBL/GenBank/DDBJ whole genome shotgun (WGS) entry which is preliminary data.</text>
</comment>